<dbReference type="RefSeq" id="WP_163788552.1">
    <property type="nucleotide sequence ID" value="NZ_AP022587.1"/>
</dbReference>
<comment type="similarity">
    <text evidence="1">Belongs to the CinA family.</text>
</comment>
<dbReference type="SUPFAM" id="SSF142433">
    <property type="entry name" value="CinA-like"/>
    <property type="match status" value="1"/>
</dbReference>
<protein>
    <recommendedName>
        <fullName evidence="1">CinA-like protein</fullName>
    </recommendedName>
</protein>
<dbReference type="InterPro" id="IPR008135">
    <property type="entry name" value="Competence-induced_CinA"/>
</dbReference>
<dbReference type="NCBIfam" id="NF001813">
    <property type="entry name" value="PRK00549.1"/>
    <property type="match status" value="1"/>
</dbReference>
<dbReference type="Pfam" id="PF00994">
    <property type="entry name" value="MoCF_biosynth"/>
    <property type="match status" value="1"/>
</dbReference>
<gene>
    <name evidence="3" type="primary">cinA</name>
    <name evidence="3" type="ORF">MSTO_06680</name>
</gene>
<organism evidence="3 4">
    <name type="scientific">Mycobacterium stomatepiae</name>
    <dbReference type="NCBI Taxonomy" id="470076"/>
    <lineage>
        <taxon>Bacteria</taxon>
        <taxon>Bacillati</taxon>
        <taxon>Actinomycetota</taxon>
        <taxon>Actinomycetes</taxon>
        <taxon>Mycobacteriales</taxon>
        <taxon>Mycobacteriaceae</taxon>
        <taxon>Mycobacterium</taxon>
        <taxon>Mycobacterium simiae complex</taxon>
    </lineage>
</organism>
<keyword evidence="4" id="KW-1185">Reference proteome</keyword>
<dbReference type="InterPro" id="IPR050101">
    <property type="entry name" value="CinA"/>
</dbReference>
<proteinExistence type="inferred from homology"/>
<evidence type="ECO:0000256" key="1">
    <source>
        <dbReference type="HAMAP-Rule" id="MF_00226"/>
    </source>
</evidence>
<dbReference type="AlphaFoldDB" id="A0A7I7Q2D7"/>
<dbReference type="Pfam" id="PF02464">
    <property type="entry name" value="CinA"/>
    <property type="match status" value="1"/>
</dbReference>
<reference evidence="3 4" key="1">
    <citation type="journal article" date="2019" name="Emerg. Microbes Infect.">
        <title>Comprehensive subspecies identification of 175 nontuberculous mycobacteria species based on 7547 genomic profiles.</title>
        <authorList>
            <person name="Matsumoto Y."/>
            <person name="Kinjo T."/>
            <person name="Motooka D."/>
            <person name="Nabeya D."/>
            <person name="Jung N."/>
            <person name="Uechi K."/>
            <person name="Horii T."/>
            <person name="Iida T."/>
            <person name="Fujita J."/>
            <person name="Nakamura S."/>
        </authorList>
    </citation>
    <scope>NUCLEOTIDE SEQUENCE [LARGE SCALE GENOMIC DNA]</scope>
    <source>
        <strain evidence="3 4">JCM 17783</strain>
    </source>
</reference>
<evidence type="ECO:0000313" key="4">
    <source>
        <dbReference type="Proteomes" id="UP000467130"/>
    </source>
</evidence>
<dbReference type="EMBL" id="AP022587">
    <property type="protein sequence ID" value="BBY20463.1"/>
    <property type="molecule type" value="Genomic_DNA"/>
</dbReference>
<dbReference type="SMART" id="SM00852">
    <property type="entry name" value="MoCF_biosynth"/>
    <property type="match status" value="1"/>
</dbReference>
<dbReference type="KEGG" id="msto:MSTO_06680"/>
<dbReference type="InterPro" id="IPR008136">
    <property type="entry name" value="CinA_C"/>
</dbReference>
<dbReference type="InterPro" id="IPR036653">
    <property type="entry name" value="CinA-like_C"/>
</dbReference>
<dbReference type="InterPro" id="IPR001453">
    <property type="entry name" value="MoaB/Mog_dom"/>
</dbReference>
<dbReference type="Gene3D" id="3.90.950.20">
    <property type="entry name" value="CinA-like"/>
    <property type="match status" value="1"/>
</dbReference>
<dbReference type="CDD" id="cd00885">
    <property type="entry name" value="cinA"/>
    <property type="match status" value="1"/>
</dbReference>
<dbReference type="PIRSF" id="PIRSF006728">
    <property type="entry name" value="CinA"/>
    <property type="match status" value="1"/>
</dbReference>
<evidence type="ECO:0000313" key="3">
    <source>
        <dbReference type="EMBL" id="BBY20463.1"/>
    </source>
</evidence>
<dbReference type="PANTHER" id="PTHR13939:SF0">
    <property type="entry name" value="NMN AMIDOHYDROLASE-LIKE PROTEIN YFAY"/>
    <property type="match status" value="1"/>
</dbReference>
<dbReference type="InterPro" id="IPR036425">
    <property type="entry name" value="MoaB/Mog-like_dom_sf"/>
</dbReference>
<dbReference type="Gene3D" id="3.40.980.10">
    <property type="entry name" value="MoaB/Mog-like domain"/>
    <property type="match status" value="1"/>
</dbReference>
<accession>A0A7I7Q2D7</accession>
<dbReference type="HAMAP" id="MF_00226_B">
    <property type="entry name" value="CinA_B"/>
    <property type="match status" value="1"/>
</dbReference>
<feature type="domain" description="MoaB/Mog" evidence="2">
    <location>
        <begin position="6"/>
        <end position="180"/>
    </location>
</feature>
<evidence type="ECO:0000259" key="2">
    <source>
        <dbReference type="SMART" id="SM00852"/>
    </source>
</evidence>
<dbReference type="NCBIfam" id="TIGR00200">
    <property type="entry name" value="cinA_nterm"/>
    <property type="match status" value="1"/>
</dbReference>
<dbReference type="SUPFAM" id="SSF53218">
    <property type="entry name" value="Molybdenum cofactor biosynthesis proteins"/>
    <property type="match status" value="1"/>
</dbReference>
<sequence>MSARAGIVVTGTEVLTGRVQDRNGPWIADRLLELGVELAHITICGDRPSDIEAQLRFMAAQGVDLIVTSGGLGPTADDMTVEVVARFCQRELRLDEEVEGKIANILKRLMAHFDSESFDAVRAANRKQAMVPAGAQVLDPVGTAPAVVVPGKPTVIVLPGPPRELQPMWHKAIDTPAAQQAIAGRTIYRQETIRMFGLPESGLAETLRDAQNSVTGFKSLEITTCLRRGEIEIVTRYEPDAAQAYGQLTQLLRDRHSQQLYSEDGSQVDDVVARLLSGRRIATAESCTAGLVAARLTDRPGSSDYVMGGVVSYSNEAKVRLLGVDAALIDTHGAVSEPVAEAMAAGALQRFGADTAVAITGIAGPGGGTPEKPVGTVCFTVRLGGPGAADQIVTRTLRLPGNRSDVRERSATVAMHMLRRALSEQAPL</sequence>
<dbReference type="Proteomes" id="UP000467130">
    <property type="component" value="Chromosome"/>
</dbReference>
<dbReference type="PANTHER" id="PTHR13939">
    <property type="entry name" value="NICOTINAMIDE-NUCLEOTIDE AMIDOHYDROLASE PNCC"/>
    <property type="match status" value="1"/>
</dbReference>
<name>A0A7I7Q2D7_9MYCO</name>
<dbReference type="NCBIfam" id="TIGR00199">
    <property type="entry name" value="PncC_domain"/>
    <property type="match status" value="1"/>
</dbReference>